<sequence>MDFPKYLLPTIAPLPKAFAVHILAFMCKKYERKSEKDILHFFLKSLQEKRSIVYRFAHPFVLNRNKNVPVFVKLSTEWLKKALYENAPEALSEHERRVPASTYSYWVRSGYILHDGFGRPNPHSAAAVLMMRMLIDEPWRLFPEAVPEHERFCWVQLTPKSAPFVCQITMLEHLPPSALAWSPWAGEASWEGSWERIGDFGSIRFAGSRCVDGRLWWTLQEADLWSWDPDIRSHVPAFPGDEAELFQAAARFSLHRLAKHRLPYRFLEGEEHDRVC</sequence>
<gene>
    <name evidence="1" type="ORF">EI42_04397</name>
</gene>
<keyword evidence="2" id="KW-1185">Reference proteome</keyword>
<organism evidence="1 2">
    <name type="scientific">Thermosporothrix hazakensis</name>
    <dbReference type="NCBI Taxonomy" id="644383"/>
    <lineage>
        <taxon>Bacteria</taxon>
        <taxon>Bacillati</taxon>
        <taxon>Chloroflexota</taxon>
        <taxon>Ktedonobacteria</taxon>
        <taxon>Ktedonobacterales</taxon>
        <taxon>Thermosporotrichaceae</taxon>
        <taxon>Thermosporothrix</taxon>
    </lineage>
</organism>
<accession>A0A326UEZ7</accession>
<proteinExistence type="predicted"/>
<dbReference type="EMBL" id="QKUF01000019">
    <property type="protein sequence ID" value="PZW25345.1"/>
    <property type="molecule type" value="Genomic_DNA"/>
</dbReference>
<comment type="caution">
    <text evidence="1">The sequence shown here is derived from an EMBL/GenBank/DDBJ whole genome shotgun (WGS) entry which is preliminary data.</text>
</comment>
<name>A0A326UEZ7_THEHA</name>
<protein>
    <submittedName>
        <fullName evidence="1">Uncharacterized protein</fullName>
    </submittedName>
</protein>
<dbReference type="Proteomes" id="UP000248806">
    <property type="component" value="Unassembled WGS sequence"/>
</dbReference>
<reference evidence="1 2" key="1">
    <citation type="submission" date="2018-06" db="EMBL/GenBank/DDBJ databases">
        <title>Genomic Encyclopedia of Archaeal and Bacterial Type Strains, Phase II (KMG-II): from individual species to whole genera.</title>
        <authorList>
            <person name="Goeker M."/>
        </authorList>
    </citation>
    <scope>NUCLEOTIDE SEQUENCE [LARGE SCALE GENOMIC DNA]</scope>
    <source>
        <strain evidence="1 2">ATCC BAA-1881</strain>
    </source>
</reference>
<evidence type="ECO:0000313" key="2">
    <source>
        <dbReference type="Proteomes" id="UP000248806"/>
    </source>
</evidence>
<dbReference type="RefSeq" id="WP_170142812.1">
    <property type="nucleotide sequence ID" value="NZ_BIFX01000002.1"/>
</dbReference>
<evidence type="ECO:0000313" key="1">
    <source>
        <dbReference type="EMBL" id="PZW25345.1"/>
    </source>
</evidence>
<dbReference type="AlphaFoldDB" id="A0A326UEZ7"/>